<feature type="compositionally biased region" description="Polar residues" evidence="1">
    <location>
        <begin position="26"/>
        <end position="45"/>
    </location>
</feature>
<evidence type="ECO:0000256" key="2">
    <source>
        <dbReference type="SAM" id="SignalP"/>
    </source>
</evidence>
<evidence type="ECO:0000313" key="4">
    <source>
        <dbReference type="Proteomes" id="UP001464378"/>
    </source>
</evidence>
<comment type="caution">
    <text evidence="3">The sequence shown here is derived from an EMBL/GenBank/DDBJ whole genome shotgun (WGS) entry which is preliminary data.</text>
</comment>
<dbReference type="PROSITE" id="PS51257">
    <property type="entry name" value="PROKAR_LIPOPROTEIN"/>
    <property type="match status" value="1"/>
</dbReference>
<name>A0ABV1E714_9FIRM</name>
<evidence type="ECO:0000256" key="1">
    <source>
        <dbReference type="SAM" id="MobiDB-lite"/>
    </source>
</evidence>
<dbReference type="Proteomes" id="UP001464378">
    <property type="component" value="Unassembled WGS sequence"/>
</dbReference>
<protein>
    <recommendedName>
        <fullName evidence="5">Lipocalin-like domain-containing protein</fullName>
    </recommendedName>
</protein>
<dbReference type="RefSeq" id="WP_349231433.1">
    <property type="nucleotide sequence ID" value="NZ_JBBMFK010000008.1"/>
</dbReference>
<feature type="region of interest" description="Disordered" evidence="1">
    <location>
        <begin position="21"/>
        <end position="74"/>
    </location>
</feature>
<proteinExistence type="predicted"/>
<accession>A0ABV1E714</accession>
<keyword evidence="2" id="KW-0732">Signal</keyword>
<feature type="chain" id="PRO_5045688917" description="Lipocalin-like domain-containing protein" evidence="2">
    <location>
        <begin position="18"/>
        <end position="255"/>
    </location>
</feature>
<sequence>MKKILSLCLALCLMTLAGCTSEPAPSDSTQPSDSAQVSTQPSDSAQPAVEPSDSAQPSEDEEVAATPDPSAPATQLFYSSDVSEMEGSWTLSQVYVGGETFDAVDNAATLAITFSLDPSELVDDAAYIHNQVYNLTGDLTFGVAGINDTLSADGLDGYRGSTAWSDFPQGEVVTEGEFYKQPGPATMRFQDVDAYGLFLDQLATGAPADVETTERTLVIGINNQGQLLLGASEEHLERPGTEGDWTYCLIFDKAA</sequence>
<evidence type="ECO:0000313" key="3">
    <source>
        <dbReference type="EMBL" id="MEQ2443108.1"/>
    </source>
</evidence>
<reference evidence="3 4" key="1">
    <citation type="submission" date="2024-03" db="EMBL/GenBank/DDBJ databases">
        <title>Human intestinal bacterial collection.</title>
        <authorList>
            <person name="Pauvert C."/>
            <person name="Hitch T.C.A."/>
            <person name="Clavel T."/>
        </authorList>
    </citation>
    <scope>NUCLEOTIDE SEQUENCE [LARGE SCALE GENOMIC DNA]</scope>
    <source>
        <strain evidence="3 4">CLA-AP-H29</strain>
    </source>
</reference>
<keyword evidence="4" id="KW-1185">Reference proteome</keyword>
<gene>
    <name evidence="3" type="ORF">WMO64_06465</name>
</gene>
<organism evidence="3 4">
    <name type="scientific">Pseudoflavonifractor intestinihominis</name>
    <dbReference type="NCBI Taxonomy" id="3133171"/>
    <lineage>
        <taxon>Bacteria</taxon>
        <taxon>Bacillati</taxon>
        <taxon>Bacillota</taxon>
        <taxon>Clostridia</taxon>
        <taxon>Eubacteriales</taxon>
        <taxon>Oscillospiraceae</taxon>
        <taxon>Pseudoflavonifractor</taxon>
    </lineage>
</organism>
<feature type="signal peptide" evidence="2">
    <location>
        <begin position="1"/>
        <end position="17"/>
    </location>
</feature>
<dbReference type="EMBL" id="JBBMFK010000008">
    <property type="protein sequence ID" value="MEQ2443108.1"/>
    <property type="molecule type" value="Genomic_DNA"/>
</dbReference>
<evidence type="ECO:0008006" key="5">
    <source>
        <dbReference type="Google" id="ProtNLM"/>
    </source>
</evidence>